<evidence type="ECO:0000259" key="9">
    <source>
        <dbReference type="PROSITE" id="PS50240"/>
    </source>
</evidence>
<dbReference type="PROSITE" id="PS00134">
    <property type="entry name" value="TRYPSIN_HIS"/>
    <property type="match status" value="1"/>
</dbReference>
<dbReference type="PROSITE" id="PS00135">
    <property type="entry name" value="TRYPSIN_SER"/>
    <property type="match status" value="1"/>
</dbReference>
<dbReference type="InterPro" id="IPR001314">
    <property type="entry name" value="Peptidase_S1A"/>
</dbReference>
<dbReference type="InterPro" id="IPR033116">
    <property type="entry name" value="TRYPSIN_SER"/>
</dbReference>
<dbReference type="Proteomes" id="UP000327044">
    <property type="component" value="Unassembled WGS sequence"/>
</dbReference>
<dbReference type="InterPro" id="IPR009003">
    <property type="entry name" value="Peptidase_S1_PA"/>
</dbReference>
<dbReference type="InterPro" id="IPR043504">
    <property type="entry name" value="Peptidase_S1_PA_chymotrypsin"/>
</dbReference>
<dbReference type="CDD" id="cd00190">
    <property type="entry name" value="Tryp_SPc"/>
    <property type="match status" value="1"/>
</dbReference>
<evidence type="ECO:0000256" key="2">
    <source>
        <dbReference type="ARBA" id="ARBA00022670"/>
    </source>
</evidence>
<evidence type="ECO:0000256" key="8">
    <source>
        <dbReference type="RuleBase" id="RU363034"/>
    </source>
</evidence>
<accession>A0A5N4B649</accession>
<dbReference type="PROSITE" id="PS50240">
    <property type="entry name" value="TRYPSIN_DOM"/>
    <property type="match status" value="1"/>
</dbReference>
<dbReference type="InParanoid" id="A0A5N4B649"/>
<dbReference type="PRINTS" id="PR00722">
    <property type="entry name" value="CHYMOTRYPSIN"/>
</dbReference>
<dbReference type="Pfam" id="PF00089">
    <property type="entry name" value="Trypsin"/>
    <property type="match status" value="1"/>
</dbReference>
<reference evidence="10 11" key="1">
    <citation type="journal article" date="2018" name="Elife">
        <title>Firefly genomes illuminate parallel origins of bioluminescence in beetles.</title>
        <authorList>
            <person name="Fallon T.R."/>
            <person name="Lower S.E."/>
            <person name="Chang C.H."/>
            <person name="Bessho-Uehara M."/>
            <person name="Martin G.J."/>
            <person name="Bewick A.J."/>
            <person name="Behringer M."/>
            <person name="Debat H.J."/>
            <person name="Wong I."/>
            <person name="Day J.C."/>
            <person name="Suvorov A."/>
            <person name="Silva C.J."/>
            <person name="Stanger-Hall K.F."/>
            <person name="Hall D.W."/>
            <person name="Schmitz R.J."/>
            <person name="Nelson D.R."/>
            <person name="Lewis S.M."/>
            <person name="Shigenobu S."/>
            <person name="Bybee S.M."/>
            <person name="Larracuente A.M."/>
            <person name="Oba Y."/>
            <person name="Weng J.K."/>
        </authorList>
    </citation>
    <scope>NUCLEOTIDE SEQUENCE [LARGE SCALE GENOMIC DNA]</scope>
    <source>
        <strain evidence="10">1611_PpyrPB1</strain>
        <tissue evidence="10">Whole body</tissue>
    </source>
</reference>
<evidence type="ECO:0000313" key="10">
    <source>
        <dbReference type="EMBL" id="KAB0805036.1"/>
    </source>
</evidence>
<dbReference type="AlphaFoldDB" id="A0A5N4B649"/>
<protein>
    <recommendedName>
        <fullName evidence="9">Peptidase S1 domain-containing protein</fullName>
    </recommendedName>
</protein>
<name>A0A5N4B649_PHOPY</name>
<dbReference type="InterPro" id="IPR018114">
    <property type="entry name" value="TRYPSIN_HIS"/>
</dbReference>
<comment type="similarity">
    <text evidence="1">Belongs to the peptidase S1 family.</text>
</comment>
<keyword evidence="2 8" id="KW-0645">Protease</keyword>
<dbReference type="PANTHER" id="PTHR24276:SF91">
    <property type="entry name" value="AT26814P-RELATED"/>
    <property type="match status" value="1"/>
</dbReference>
<dbReference type="OrthoDB" id="10059102at2759"/>
<keyword evidence="3" id="KW-0732">Signal</keyword>
<evidence type="ECO:0000256" key="1">
    <source>
        <dbReference type="ARBA" id="ARBA00007664"/>
    </source>
</evidence>
<keyword evidence="11" id="KW-1185">Reference proteome</keyword>
<dbReference type="SUPFAM" id="SSF50494">
    <property type="entry name" value="Trypsin-like serine proteases"/>
    <property type="match status" value="1"/>
</dbReference>
<evidence type="ECO:0000313" key="11">
    <source>
        <dbReference type="Proteomes" id="UP000327044"/>
    </source>
</evidence>
<evidence type="ECO:0000256" key="6">
    <source>
        <dbReference type="ARBA" id="ARBA00023145"/>
    </source>
</evidence>
<dbReference type="PANTHER" id="PTHR24276">
    <property type="entry name" value="POLYSERASE-RELATED"/>
    <property type="match status" value="1"/>
</dbReference>
<evidence type="ECO:0000256" key="5">
    <source>
        <dbReference type="ARBA" id="ARBA00022825"/>
    </source>
</evidence>
<dbReference type="Gene3D" id="2.40.10.10">
    <property type="entry name" value="Trypsin-like serine proteases"/>
    <property type="match status" value="1"/>
</dbReference>
<dbReference type="FunFam" id="2.40.10.10:FF:000077">
    <property type="entry name" value="Predicted protein"/>
    <property type="match status" value="1"/>
</dbReference>
<keyword evidence="6" id="KW-0865">Zymogen</keyword>
<proteinExistence type="inferred from homology"/>
<keyword evidence="7" id="KW-1015">Disulfide bond</keyword>
<dbReference type="InterPro" id="IPR050430">
    <property type="entry name" value="Peptidase_S1"/>
</dbReference>
<keyword evidence="5 8" id="KW-0720">Serine protease</keyword>
<evidence type="ECO:0000256" key="7">
    <source>
        <dbReference type="ARBA" id="ARBA00023157"/>
    </source>
</evidence>
<dbReference type="GO" id="GO:0006508">
    <property type="term" value="P:proteolysis"/>
    <property type="evidence" value="ECO:0007669"/>
    <property type="project" value="UniProtKB-KW"/>
</dbReference>
<dbReference type="SMART" id="SM00020">
    <property type="entry name" value="Tryp_SPc"/>
    <property type="match status" value="1"/>
</dbReference>
<keyword evidence="4 8" id="KW-0378">Hydrolase</keyword>
<sequence>MRILENSIKAKRDISSSPFRSNMIKIVLIAALATLAVASPRLRAGVPQLDGRIVGGDNANIEDYPHQVSLQVLDIHNCGASIIARNLVLTAAHCTSDYETSYLSVRCGSSIMEKGGQVLKVAQKFDHPNYDPTRTDYDLSVLRLVGEIELSSKAKIIDLVPKYIQEGGRSAFVTGWGALYTDGPSPQQLQVAKVYEEDREACGKAYRGKITDRMICFKADGRDSCQGDSGGPLVNGGYQIGVVSWGYGCADARYPGVYSHLNNAVLRKYILDHINIYAKN</sequence>
<evidence type="ECO:0000256" key="3">
    <source>
        <dbReference type="ARBA" id="ARBA00022729"/>
    </source>
</evidence>
<dbReference type="InterPro" id="IPR001254">
    <property type="entry name" value="Trypsin_dom"/>
</dbReference>
<feature type="domain" description="Peptidase S1" evidence="9">
    <location>
        <begin position="53"/>
        <end position="275"/>
    </location>
</feature>
<evidence type="ECO:0000256" key="4">
    <source>
        <dbReference type="ARBA" id="ARBA00022801"/>
    </source>
</evidence>
<comment type="caution">
    <text evidence="10">The sequence shown here is derived from an EMBL/GenBank/DDBJ whole genome shotgun (WGS) entry which is preliminary data.</text>
</comment>
<dbReference type="FunCoup" id="A0A5N4B649">
    <property type="interactions" value="51"/>
</dbReference>
<organism evidence="10 11">
    <name type="scientific">Photinus pyralis</name>
    <name type="common">Common eastern firefly</name>
    <name type="synonym">Lampyris pyralis</name>
    <dbReference type="NCBI Taxonomy" id="7054"/>
    <lineage>
        <taxon>Eukaryota</taxon>
        <taxon>Metazoa</taxon>
        <taxon>Ecdysozoa</taxon>
        <taxon>Arthropoda</taxon>
        <taxon>Hexapoda</taxon>
        <taxon>Insecta</taxon>
        <taxon>Pterygota</taxon>
        <taxon>Neoptera</taxon>
        <taxon>Endopterygota</taxon>
        <taxon>Coleoptera</taxon>
        <taxon>Polyphaga</taxon>
        <taxon>Elateriformia</taxon>
        <taxon>Elateroidea</taxon>
        <taxon>Lampyridae</taxon>
        <taxon>Lampyrinae</taxon>
        <taxon>Photinus</taxon>
    </lineage>
</organism>
<dbReference type="EMBL" id="VVIM01000001">
    <property type="protein sequence ID" value="KAB0805036.1"/>
    <property type="molecule type" value="Genomic_DNA"/>
</dbReference>
<dbReference type="GO" id="GO:0004252">
    <property type="term" value="F:serine-type endopeptidase activity"/>
    <property type="evidence" value="ECO:0007669"/>
    <property type="project" value="InterPro"/>
</dbReference>
<gene>
    <name evidence="10" type="ORF">PPYR_02006</name>
</gene>